<protein>
    <submittedName>
        <fullName evidence="13">SusC/RagA family TonB-linked outer membrane protein</fullName>
    </submittedName>
    <submittedName>
        <fullName evidence="14">TonB-linked SusC/RagA family outer membrane protein</fullName>
    </submittedName>
</protein>
<dbReference type="Gene3D" id="2.40.170.20">
    <property type="entry name" value="TonB-dependent receptor, beta-barrel domain"/>
    <property type="match status" value="1"/>
</dbReference>
<dbReference type="InterPro" id="IPR000531">
    <property type="entry name" value="Beta-barrel_TonB"/>
</dbReference>
<comment type="caution">
    <text evidence="14">The sequence shown here is derived from an EMBL/GenBank/DDBJ whole genome shotgun (WGS) entry which is preliminary data.</text>
</comment>
<feature type="domain" description="TonB-dependent receptor-like beta-barrel" evidence="11">
    <location>
        <begin position="423"/>
        <end position="801"/>
    </location>
</feature>
<evidence type="ECO:0000256" key="1">
    <source>
        <dbReference type="ARBA" id="ARBA00004571"/>
    </source>
</evidence>
<evidence type="ECO:0000256" key="4">
    <source>
        <dbReference type="ARBA" id="ARBA00022692"/>
    </source>
</evidence>
<dbReference type="EMBL" id="PYGC01000006">
    <property type="protein sequence ID" value="PSK82383.1"/>
    <property type="molecule type" value="Genomic_DNA"/>
</dbReference>
<dbReference type="InterPro" id="IPR037066">
    <property type="entry name" value="Plug_dom_sf"/>
</dbReference>
<dbReference type="InterPro" id="IPR008969">
    <property type="entry name" value="CarboxyPept-like_regulatory"/>
</dbReference>
<feature type="chain" id="PRO_5015162836" evidence="10">
    <location>
        <begin position="22"/>
        <end position="1059"/>
    </location>
</feature>
<dbReference type="SUPFAM" id="SSF49464">
    <property type="entry name" value="Carboxypeptidase regulatory domain-like"/>
    <property type="match status" value="1"/>
</dbReference>
<dbReference type="AlphaFoldDB" id="A0A2P8CBN2"/>
<dbReference type="EMBL" id="BLAU01000001">
    <property type="protein sequence ID" value="GET22871.1"/>
    <property type="molecule type" value="Genomic_DNA"/>
</dbReference>
<feature type="domain" description="TonB-dependent receptor plug" evidence="12">
    <location>
        <begin position="119"/>
        <end position="240"/>
    </location>
</feature>
<comment type="similarity">
    <text evidence="8 9">Belongs to the TonB-dependent receptor family.</text>
</comment>
<evidence type="ECO:0000256" key="9">
    <source>
        <dbReference type="RuleBase" id="RU003357"/>
    </source>
</evidence>
<organism evidence="14 15">
    <name type="scientific">Prolixibacter denitrificans</name>
    <dbReference type="NCBI Taxonomy" id="1541063"/>
    <lineage>
        <taxon>Bacteria</taxon>
        <taxon>Pseudomonadati</taxon>
        <taxon>Bacteroidota</taxon>
        <taxon>Bacteroidia</taxon>
        <taxon>Marinilabiliales</taxon>
        <taxon>Prolixibacteraceae</taxon>
        <taxon>Prolixibacter</taxon>
    </lineage>
</organism>
<dbReference type="OrthoDB" id="9768177at2"/>
<evidence type="ECO:0000313" key="16">
    <source>
        <dbReference type="Proteomes" id="UP000396862"/>
    </source>
</evidence>
<evidence type="ECO:0000256" key="3">
    <source>
        <dbReference type="ARBA" id="ARBA00022452"/>
    </source>
</evidence>
<proteinExistence type="inferred from homology"/>
<name>A0A2P8CBN2_9BACT</name>
<dbReference type="InterPro" id="IPR023997">
    <property type="entry name" value="TonB-dep_OMP_SusC/RagA_CS"/>
</dbReference>
<keyword evidence="16" id="KW-1185">Reference proteome</keyword>
<evidence type="ECO:0000259" key="11">
    <source>
        <dbReference type="Pfam" id="PF00593"/>
    </source>
</evidence>
<comment type="subcellular location">
    <subcellularLocation>
        <location evidence="1 8">Cell outer membrane</location>
        <topology evidence="1 8">Multi-pass membrane protein</topology>
    </subcellularLocation>
</comment>
<dbReference type="Gene3D" id="2.60.40.1120">
    <property type="entry name" value="Carboxypeptidase-like, regulatory domain"/>
    <property type="match status" value="1"/>
</dbReference>
<keyword evidence="3 8" id="KW-1134">Transmembrane beta strand</keyword>
<dbReference type="FunFam" id="2.170.130.10:FF:000023">
    <property type="entry name" value="SusC/RagA family TonB-linked outer membrane protein"/>
    <property type="match status" value="1"/>
</dbReference>
<keyword evidence="2 8" id="KW-0813">Transport</keyword>
<evidence type="ECO:0000256" key="6">
    <source>
        <dbReference type="ARBA" id="ARBA00023136"/>
    </source>
</evidence>
<feature type="signal peptide" evidence="10">
    <location>
        <begin position="1"/>
        <end position="21"/>
    </location>
</feature>
<keyword evidence="5 9" id="KW-0798">TonB box</keyword>
<evidence type="ECO:0000259" key="12">
    <source>
        <dbReference type="Pfam" id="PF07715"/>
    </source>
</evidence>
<dbReference type="Pfam" id="PF07715">
    <property type="entry name" value="Plug"/>
    <property type="match status" value="1"/>
</dbReference>
<dbReference type="NCBIfam" id="TIGR04057">
    <property type="entry name" value="SusC_RagA_signa"/>
    <property type="match status" value="1"/>
</dbReference>
<dbReference type="InterPro" id="IPR023996">
    <property type="entry name" value="TonB-dep_OMP_SusC/RagA"/>
</dbReference>
<dbReference type="Gene3D" id="2.170.130.10">
    <property type="entry name" value="TonB-dependent receptor, plug domain"/>
    <property type="match status" value="1"/>
</dbReference>
<evidence type="ECO:0000313" key="13">
    <source>
        <dbReference type="EMBL" id="GET22871.1"/>
    </source>
</evidence>
<dbReference type="GO" id="GO:0009279">
    <property type="term" value="C:cell outer membrane"/>
    <property type="evidence" value="ECO:0007669"/>
    <property type="project" value="UniProtKB-SubCell"/>
</dbReference>
<dbReference type="SUPFAM" id="SSF56935">
    <property type="entry name" value="Porins"/>
    <property type="match status" value="1"/>
</dbReference>
<dbReference type="NCBIfam" id="TIGR04056">
    <property type="entry name" value="OMP_RagA_SusC"/>
    <property type="match status" value="1"/>
</dbReference>
<keyword evidence="4 8" id="KW-0812">Transmembrane</keyword>
<reference evidence="14 15" key="1">
    <citation type="submission" date="2018-03" db="EMBL/GenBank/DDBJ databases">
        <title>Genomic Encyclopedia of Archaeal and Bacterial Type Strains, Phase II (KMG-II): from individual species to whole genera.</title>
        <authorList>
            <person name="Goeker M."/>
        </authorList>
    </citation>
    <scope>NUCLEOTIDE SEQUENCE [LARGE SCALE GENOMIC DNA]</scope>
    <source>
        <strain evidence="14 15">DSM 27267</strain>
    </source>
</reference>
<dbReference type="RefSeq" id="WP_106542594.1">
    <property type="nucleotide sequence ID" value="NZ_BLAU01000001.1"/>
</dbReference>
<keyword evidence="6 8" id="KW-0472">Membrane</keyword>
<evidence type="ECO:0000313" key="14">
    <source>
        <dbReference type="EMBL" id="PSK82383.1"/>
    </source>
</evidence>
<evidence type="ECO:0000256" key="8">
    <source>
        <dbReference type="PROSITE-ProRule" id="PRU01360"/>
    </source>
</evidence>
<dbReference type="Proteomes" id="UP000396862">
    <property type="component" value="Unassembled WGS sequence"/>
</dbReference>
<sequence>MRNFALLLTVFLFSGMQVLLAQTRSISGTVTSADDGTTLPGVSVAVKGTTVGTITDMDGHYQLNVPQDAKSLVFSFVGMKTTEQPITGDVVNVKMTSDVVSVDEVVVTALGIKKSEKAIGYASTTVNSDQLTETRNSDVVTSLSGKVAGVEVSNTSTDPGASNSIIIRGVSSLSGSNQPLFVVDGVPMNNSSVSTGDALNNGYDFGNGANMVNPDDVASMTILKGAAATALYGSRAANGVVLITTKSGSKGKGMGIQVNSGIKVSDILRLPDFQNQYGMGWSGEHTMIENGSWGPAFDGRMHLWGRVYNNSQKLKPFVPMKNNVKDFFDYGFQYSNSISFSGAEKNTDYFASFSQVNDNGMIPGNSDTYNKYTGSFRGSHNFGNLKVSTSLNYGDQKNHFSPTGQGLTMINSLYQIPRDISIVGLKDYKTDPFNSIDYFFTPYGITNPYYLIDNVKNEFRQKKIFGKVQFDYNFLKHFTATYRFGLDATDNETKYGFPKIQATKGSPNEGQVDDPGTVSKQMSRRYELNHDAFVNYTNTFNKFDISVLAGLNANERTYSSVYAEVKGLDIPTFYDLSNSAKQPTVNENFTHRRLIGVFSNATVSYNDFLFLTLSARNDWSSTLPKANNSFFYPGTALSFVFTKFMNESAKRVLTFGKLRLSYGKTGNDADPYKVLPYYTQKTVYNRFSNITFPLNNVNAFSLGNVLGNVNLSPEISTEYEFGMNLRFFNGRIVFDGDYYNRTSDKQIFQLGIDPATGYTAQNTNLGKVSNKGVELLLTVTPIKYRDFSWDVSVNYSKNKSNVESLPAELGGEITLYSFGTSNATTSMVATVGKPVGTFKVTMPERSPDGKIVVNPSSGQPVPDSNLQYAGNVDYDYTMGVSNNFHYKGWSLGADLDIRQGGEMYSRTADINYFTGNAVQTLYNDRRPFIVPNSVNKVELADGTYKYVENTTPIPKQDIWNYFQNGADKLNAEFLIPRSYVKLRSVVLGYSLPRKWMNRLPFQSVKLSVFGSNLFVWTPKGNTFIDPEVTSFGNDLIGKFGEYSANPTSRRVGFNLQLNL</sequence>
<evidence type="ECO:0000256" key="5">
    <source>
        <dbReference type="ARBA" id="ARBA00023077"/>
    </source>
</evidence>
<dbReference type="InterPro" id="IPR036942">
    <property type="entry name" value="Beta-barrel_TonB_sf"/>
</dbReference>
<keyword evidence="7 8" id="KW-0998">Cell outer membrane</keyword>
<dbReference type="Pfam" id="PF13715">
    <property type="entry name" value="CarbopepD_reg_2"/>
    <property type="match status" value="1"/>
</dbReference>
<keyword evidence="10" id="KW-0732">Signal</keyword>
<gene>
    <name evidence="14" type="ORF">CLV93_106127</name>
    <name evidence="13" type="ORF">JCM18694_31170</name>
</gene>
<reference evidence="13 16" key="2">
    <citation type="submission" date="2019-10" db="EMBL/GenBank/DDBJ databases">
        <title>Prolixibacter strains distinguished by the presence of nitrate reductase genes were adept at nitrate-dependent anaerobic corrosion of metallic iron and carbon steel.</title>
        <authorList>
            <person name="Iino T."/>
            <person name="Shono N."/>
            <person name="Ito K."/>
            <person name="Nakamura R."/>
            <person name="Sueoka K."/>
            <person name="Harayama S."/>
            <person name="Ohkuma M."/>
        </authorList>
    </citation>
    <scope>NUCLEOTIDE SEQUENCE [LARGE SCALE GENOMIC DNA]</scope>
    <source>
        <strain evidence="13 16">MIC1-1</strain>
    </source>
</reference>
<dbReference type="InterPro" id="IPR012910">
    <property type="entry name" value="Plug_dom"/>
</dbReference>
<dbReference type="PROSITE" id="PS52016">
    <property type="entry name" value="TONB_DEPENDENT_REC_3"/>
    <property type="match status" value="1"/>
</dbReference>
<dbReference type="Proteomes" id="UP000240621">
    <property type="component" value="Unassembled WGS sequence"/>
</dbReference>
<evidence type="ECO:0000256" key="7">
    <source>
        <dbReference type="ARBA" id="ARBA00023237"/>
    </source>
</evidence>
<evidence type="ECO:0000313" key="15">
    <source>
        <dbReference type="Proteomes" id="UP000240621"/>
    </source>
</evidence>
<dbReference type="Pfam" id="PF00593">
    <property type="entry name" value="TonB_dep_Rec_b-barrel"/>
    <property type="match status" value="1"/>
</dbReference>
<accession>A0A2P8CBN2</accession>
<evidence type="ECO:0000256" key="2">
    <source>
        <dbReference type="ARBA" id="ARBA00022448"/>
    </source>
</evidence>
<evidence type="ECO:0000256" key="10">
    <source>
        <dbReference type="SAM" id="SignalP"/>
    </source>
</evidence>
<dbReference type="InterPro" id="IPR039426">
    <property type="entry name" value="TonB-dep_rcpt-like"/>
</dbReference>